<evidence type="ECO:0000256" key="4">
    <source>
        <dbReference type="ARBA" id="ARBA00022679"/>
    </source>
</evidence>
<dbReference type="PROSITE" id="PS50123">
    <property type="entry name" value="CHER"/>
    <property type="match status" value="1"/>
</dbReference>
<evidence type="ECO:0000256" key="3">
    <source>
        <dbReference type="ARBA" id="ARBA00022603"/>
    </source>
</evidence>
<evidence type="ECO:0000256" key="5">
    <source>
        <dbReference type="ARBA" id="ARBA00022691"/>
    </source>
</evidence>
<dbReference type="InterPro" id="IPR050903">
    <property type="entry name" value="Bact_Chemotaxis_MeTrfase"/>
</dbReference>
<dbReference type="AlphaFoldDB" id="A0A128A340"/>
<proteinExistence type="predicted"/>
<dbReference type="SMART" id="SM00138">
    <property type="entry name" value="MeTrc"/>
    <property type="match status" value="1"/>
</dbReference>
<dbReference type="Pfam" id="PF01739">
    <property type="entry name" value="CheR"/>
    <property type="match status" value="1"/>
</dbReference>
<keyword evidence="5" id="KW-0949">S-adenosyl-L-methionine</keyword>
<protein>
    <recommendedName>
        <fullName evidence="2">protein-glutamate O-methyltransferase</fullName>
        <ecNumber evidence="2">2.1.1.80</ecNumber>
    </recommendedName>
</protein>
<feature type="domain" description="CheR-type methyltransferase" evidence="6">
    <location>
        <begin position="24"/>
        <end position="265"/>
    </location>
</feature>
<dbReference type="InterPro" id="IPR000780">
    <property type="entry name" value="CheR_MeTrfase"/>
</dbReference>
<keyword evidence="8" id="KW-1185">Reference proteome</keyword>
<dbReference type="Pfam" id="PF03705">
    <property type="entry name" value="CheR_N"/>
    <property type="match status" value="1"/>
</dbReference>
<dbReference type="SUPFAM" id="SSF53335">
    <property type="entry name" value="S-adenosyl-L-methionine-dependent methyltransferases"/>
    <property type="match status" value="1"/>
</dbReference>
<sequence>MSLNDLTLNADIVAEFNKIFAGYGLDLARYKPAFIKRRLDRRMRILNISDYSQYILALKNNRKEFEEIFTSLSINVTNFFRDSTVFDRFQLSILPKILSSLGDGNKIRVWSAGCASGEEPYSIAMMFKQAIGKLSNLEVEIIANDVNKFAIQFAERGRYPAKGVESLPPSIILNNFQKIRDDNNNIEYEIISEIKNMVTFKVGDILSDTMQSFDVIFCRNVLIYYEKEAQELIFTKFHRGLKNSGYLVLGMDETMFGRRCQKLFNPLMARERIYQKMLQQDN</sequence>
<dbReference type="InterPro" id="IPR022642">
    <property type="entry name" value="CheR_C"/>
</dbReference>
<dbReference type="PRINTS" id="PR00996">
    <property type="entry name" value="CHERMTFRASE"/>
</dbReference>
<dbReference type="KEGG" id="ndv:NDEV_1001"/>
<keyword evidence="4 7" id="KW-0808">Transferase</keyword>
<dbReference type="InterPro" id="IPR029063">
    <property type="entry name" value="SAM-dependent_MTases_sf"/>
</dbReference>
<dbReference type="EMBL" id="LN890280">
    <property type="protein sequence ID" value="CUR51766.1"/>
    <property type="molecule type" value="Genomic_DNA"/>
</dbReference>
<name>A0A128A340_9ARCH</name>
<dbReference type="Gene3D" id="3.40.50.150">
    <property type="entry name" value="Vaccinia Virus protein VP39"/>
    <property type="match status" value="1"/>
</dbReference>
<evidence type="ECO:0000259" key="6">
    <source>
        <dbReference type="PROSITE" id="PS50123"/>
    </source>
</evidence>
<evidence type="ECO:0000256" key="2">
    <source>
        <dbReference type="ARBA" id="ARBA00012534"/>
    </source>
</evidence>
<evidence type="ECO:0000313" key="8">
    <source>
        <dbReference type="Proteomes" id="UP000196239"/>
    </source>
</evidence>
<dbReference type="Gene3D" id="1.10.155.10">
    <property type="entry name" value="Chemotaxis receptor methyltransferase CheR, N-terminal domain"/>
    <property type="match status" value="1"/>
</dbReference>
<comment type="catalytic activity">
    <reaction evidence="1">
        <text>L-glutamyl-[protein] + S-adenosyl-L-methionine = [protein]-L-glutamate 5-O-methyl ester + S-adenosyl-L-homocysteine</text>
        <dbReference type="Rhea" id="RHEA:24452"/>
        <dbReference type="Rhea" id="RHEA-COMP:10208"/>
        <dbReference type="Rhea" id="RHEA-COMP:10311"/>
        <dbReference type="ChEBI" id="CHEBI:29973"/>
        <dbReference type="ChEBI" id="CHEBI:57856"/>
        <dbReference type="ChEBI" id="CHEBI:59789"/>
        <dbReference type="ChEBI" id="CHEBI:82795"/>
        <dbReference type="EC" id="2.1.1.80"/>
    </reaction>
</comment>
<dbReference type="InterPro" id="IPR036804">
    <property type="entry name" value="CheR_N_sf"/>
</dbReference>
<gene>
    <name evidence="7" type="primary">cheR</name>
    <name evidence="7" type="ORF">NDEV_1001</name>
</gene>
<organism evidence="7 8">
    <name type="scientific">Nitrosotalea devaniterrae</name>
    <dbReference type="NCBI Taxonomy" id="1078905"/>
    <lineage>
        <taxon>Archaea</taxon>
        <taxon>Nitrososphaerota</taxon>
        <taxon>Nitrososphaeria</taxon>
        <taxon>Nitrosotaleales</taxon>
        <taxon>Nitrosotaleaceae</taxon>
        <taxon>Nitrosotalea</taxon>
    </lineage>
</organism>
<dbReference type="InterPro" id="IPR022641">
    <property type="entry name" value="CheR_N"/>
</dbReference>
<keyword evidence="3 7" id="KW-0489">Methyltransferase</keyword>
<dbReference type="SUPFAM" id="SSF47757">
    <property type="entry name" value="Chemotaxis receptor methyltransferase CheR, N-terminal domain"/>
    <property type="match status" value="1"/>
</dbReference>
<dbReference type="PANTHER" id="PTHR24422">
    <property type="entry name" value="CHEMOTAXIS PROTEIN METHYLTRANSFERASE"/>
    <property type="match status" value="1"/>
</dbReference>
<dbReference type="CDD" id="cd02440">
    <property type="entry name" value="AdoMet_MTases"/>
    <property type="match status" value="1"/>
</dbReference>
<evidence type="ECO:0000313" key="7">
    <source>
        <dbReference type="EMBL" id="CUR51766.1"/>
    </source>
</evidence>
<reference evidence="8" key="1">
    <citation type="submission" date="2015-10" db="EMBL/GenBank/DDBJ databases">
        <authorList>
            <person name="Lehtovirta-Morley L.E."/>
            <person name="Vieille C."/>
        </authorList>
    </citation>
    <scope>NUCLEOTIDE SEQUENCE [LARGE SCALE GENOMIC DNA]</scope>
</reference>
<dbReference type="Proteomes" id="UP000196239">
    <property type="component" value="Chromosome 1"/>
</dbReference>
<dbReference type="EC" id="2.1.1.80" evidence="2"/>
<dbReference type="GO" id="GO:0008983">
    <property type="term" value="F:protein-glutamate O-methyltransferase activity"/>
    <property type="evidence" value="ECO:0007669"/>
    <property type="project" value="UniProtKB-EC"/>
</dbReference>
<evidence type="ECO:0000256" key="1">
    <source>
        <dbReference type="ARBA" id="ARBA00001541"/>
    </source>
</evidence>
<dbReference type="PANTHER" id="PTHR24422:SF10">
    <property type="entry name" value="CHEMOTAXIS PROTEIN METHYLTRANSFERASE 2"/>
    <property type="match status" value="1"/>
</dbReference>
<accession>A0A128A340</accession>
<dbReference type="GO" id="GO:0032259">
    <property type="term" value="P:methylation"/>
    <property type="evidence" value="ECO:0007669"/>
    <property type="project" value="UniProtKB-KW"/>
</dbReference>